<evidence type="ECO:0000313" key="2">
    <source>
        <dbReference type="EMBL" id="OGH04813.1"/>
    </source>
</evidence>
<dbReference type="CDD" id="cd08168">
    <property type="entry name" value="Cytochrom_C3"/>
    <property type="match status" value="1"/>
</dbReference>
<proteinExistence type="predicted"/>
<feature type="signal peptide" evidence="1">
    <location>
        <begin position="1"/>
        <end position="21"/>
    </location>
</feature>
<evidence type="ECO:0000313" key="3">
    <source>
        <dbReference type="Proteomes" id="UP000177583"/>
    </source>
</evidence>
<feature type="chain" id="PRO_5009524921" evidence="1">
    <location>
        <begin position="22"/>
        <end position="241"/>
    </location>
</feature>
<dbReference type="EMBL" id="MFNF01000001">
    <property type="protein sequence ID" value="OGH04813.1"/>
    <property type="molecule type" value="Genomic_DNA"/>
</dbReference>
<dbReference type="Gene3D" id="3.90.10.10">
    <property type="entry name" value="Cytochrome C3"/>
    <property type="match status" value="2"/>
</dbReference>
<dbReference type="AlphaFoldDB" id="A0A1F6H342"/>
<protein>
    <submittedName>
        <fullName evidence="2">Uncharacterized protein</fullName>
    </submittedName>
</protein>
<comment type="caution">
    <text evidence="2">The sequence shown here is derived from an EMBL/GenBank/DDBJ whole genome shotgun (WGS) entry which is preliminary data.</text>
</comment>
<gene>
    <name evidence="2" type="ORF">A2557_07450</name>
</gene>
<name>A0A1F6H342_9PROT</name>
<keyword evidence="1" id="KW-0732">Signal</keyword>
<dbReference type="SUPFAM" id="SSF48695">
    <property type="entry name" value="Multiheme cytochromes"/>
    <property type="match status" value="1"/>
</dbReference>
<sequence>MRRTVLILLALLALGTVLSSCKEGITSHNIILDDAEHGKKLYHGAKNCTACHGIALQGNGWIPSCYSCHNVMWNKDDHKVNRSGVMHKSGYYNAEANCSECHGGKALTGKRSRPSCYQCHGDKWTALSLHTLNKGGRYHGSGLSSPTSSGCTDCHGSDLKGSGSAPSCYSCHGAKWLYSSYPHTKSKDGVMHGPDLKNPNTYCVSCHGADLRGTTEAPSCYKCHGAEWLGGDDNMKSRDQP</sequence>
<evidence type="ECO:0000256" key="1">
    <source>
        <dbReference type="SAM" id="SignalP"/>
    </source>
</evidence>
<dbReference type="InterPro" id="IPR036280">
    <property type="entry name" value="Multihaem_cyt_sf"/>
</dbReference>
<dbReference type="Proteomes" id="UP000177583">
    <property type="component" value="Unassembled WGS sequence"/>
</dbReference>
<organism evidence="2 3">
    <name type="scientific">Candidatus Lambdaproteobacteria bacterium RIFOXYD2_FULL_56_26</name>
    <dbReference type="NCBI Taxonomy" id="1817773"/>
    <lineage>
        <taxon>Bacteria</taxon>
        <taxon>Pseudomonadati</taxon>
        <taxon>Pseudomonadota</taxon>
        <taxon>Candidatus Lambdaproteobacteria</taxon>
    </lineage>
</organism>
<accession>A0A1F6H342</accession>
<reference evidence="2 3" key="1">
    <citation type="journal article" date="2016" name="Nat. Commun.">
        <title>Thousands of microbial genomes shed light on interconnected biogeochemical processes in an aquifer system.</title>
        <authorList>
            <person name="Anantharaman K."/>
            <person name="Brown C.T."/>
            <person name="Hug L.A."/>
            <person name="Sharon I."/>
            <person name="Castelle C.J."/>
            <person name="Probst A.J."/>
            <person name="Thomas B.C."/>
            <person name="Singh A."/>
            <person name="Wilkins M.J."/>
            <person name="Karaoz U."/>
            <person name="Brodie E.L."/>
            <person name="Williams K.H."/>
            <person name="Hubbard S.S."/>
            <person name="Banfield J.F."/>
        </authorList>
    </citation>
    <scope>NUCLEOTIDE SEQUENCE [LARGE SCALE GENOMIC DNA]</scope>
</reference>
<dbReference type="PROSITE" id="PS51257">
    <property type="entry name" value="PROKAR_LIPOPROTEIN"/>
    <property type="match status" value="1"/>
</dbReference>